<dbReference type="AlphaFoldDB" id="A0A0L7T856"/>
<evidence type="ECO:0000313" key="9">
    <source>
        <dbReference type="Proteomes" id="UP000036851"/>
    </source>
</evidence>
<dbReference type="InterPro" id="IPR051446">
    <property type="entry name" value="HTH_trans_reg/aminotransferase"/>
</dbReference>
<evidence type="ECO:0000259" key="6">
    <source>
        <dbReference type="PROSITE" id="PS50949"/>
    </source>
</evidence>
<dbReference type="Pfam" id="PF00155">
    <property type="entry name" value="Aminotran_1_2"/>
    <property type="match status" value="1"/>
</dbReference>
<name>A0A0L7T856_9GAMM</name>
<dbReference type="InterPro" id="IPR000524">
    <property type="entry name" value="Tscrpt_reg_HTH_GntR"/>
</dbReference>
<feature type="domain" description="HTH gntR-type" evidence="6">
    <location>
        <begin position="21"/>
        <end position="89"/>
    </location>
</feature>
<dbReference type="PANTHER" id="PTHR46577">
    <property type="entry name" value="HTH-TYPE TRANSCRIPTIONAL REGULATORY PROTEIN GABR"/>
    <property type="match status" value="1"/>
</dbReference>
<dbReference type="InterPro" id="IPR036390">
    <property type="entry name" value="WH_DNA-bd_sf"/>
</dbReference>
<dbReference type="GO" id="GO:0030170">
    <property type="term" value="F:pyridoxal phosphate binding"/>
    <property type="evidence" value="ECO:0007669"/>
    <property type="project" value="InterPro"/>
</dbReference>
<evidence type="ECO:0000256" key="3">
    <source>
        <dbReference type="ARBA" id="ARBA00023015"/>
    </source>
</evidence>
<dbReference type="Proteomes" id="UP000037088">
    <property type="component" value="Unassembled WGS sequence"/>
</dbReference>
<keyword evidence="3" id="KW-0805">Transcription regulation</keyword>
<organism evidence="7 10">
    <name type="scientific">Winslowiella iniecta</name>
    <dbReference type="NCBI Taxonomy" id="1560201"/>
    <lineage>
        <taxon>Bacteria</taxon>
        <taxon>Pseudomonadati</taxon>
        <taxon>Pseudomonadota</taxon>
        <taxon>Gammaproteobacteria</taxon>
        <taxon>Enterobacterales</taxon>
        <taxon>Erwiniaceae</taxon>
        <taxon>Winslowiella</taxon>
    </lineage>
</organism>
<dbReference type="InterPro" id="IPR015421">
    <property type="entry name" value="PyrdxlP-dep_Trfase_major"/>
</dbReference>
<dbReference type="InterPro" id="IPR004839">
    <property type="entry name" value="Aminotransferase_I/II_large"/>
</dbReference>
<comment type="caution">
    <text evidence="7">The sequence shown here is derived from an EMBL/GenBank/DDBJ whole genome shotgun (WGS) entry which is preliminary data.</text>
</comment>
<dbReference type="PANTHER" id="PTHR46577:SF1">
    <property type="entry name" value="HTH-TYPE TRANSCRIPTIONAL REGULATORY PROTEIN GABR"/>
    <property type="match status" value="1"/>
</dbReference>
<evidence type="ECO:0000313" key="10">
    <source>
        <dbReference type="Proteomes" id="UP000037088"/>
    </source>
</evidence>
<dbReference type="OrthoDB" id="9808770at2"/>
<dbReference type="CDD" id="cd07377">
    <property type="entry name" value="WHTH_GntR"/>
    <property type="match status" value="1"/>
</dbReference>
<gene>
    <name evidence="7" type="ORF">NG42_04760</name>
    <name evidence="8" type="ORF">NG43_04740</name>
</gene>
<keyword evidence="4" id="KW-0238">DNA-binding</keyword>
<dbReference type="Proteomes" id="UP000036851">
    <property type="component" value="Unassembled WGS sequence"/>
</dbReference>
<comment type="similarity">
    <text evidence="1">In the C-terminal section; belongs to the class-I pyridoxal-phosphate-dependent aminotransferase family.</text>
</comment>
<dbReference type="GO" id="GO:0003700">
    <property type="term" value="F:DNA-binding transcription factor activity"/>
    <property type="evidence" value="ECO:0007669"/>
    <property type="project" value="InterPro"/>
</dbReference>
<keyword evidence="2" id="KW-0663">Pyridoxal phosphate</keyword>
<sequence length="484" mass="52109">MPGIDKNSGPFRLSVNRDERTGLTEQIRSAITQAIGEGRLKPGARMPSCRDLAAQLGVARGTVRTAYDMLADSQLLEAKGAAGTFITRYPPVAIASNAPSPALTPLSDIASDFDASPLTFQMGVPATDAFPASVWSRILQRHARNSTTQPVGYPDPRGSLALREELVAYLAVSRGISCQAAQIIITNGYAGALGLICLAMGFRNTQAWIEEPGYLLACKALGLVGIEPVPIAVDEQGIRVNEGRDRAPAASFALVTAGQQSPLGMALSPERRSELLTWAQENNRWIIEDDYLGELQLSSRATPALASRDSAGRVIHIGTFSKTLSPTLRLGFVVVPLALAARFGDIATVMAPASSVVVHNAVAEFLREGHFLRHLRRMKRLYAERLEKMIAALQPHFPQLRRGGLAVVVQLPTGIADRTIAREALAWGMAPSPLSAWFQRDELRQYGLVLGATNMPADGFERCAQQLRQLVDAHLPVVTPAGSD</sequence>
<dbReference type="PATRIC" id="fig|1560201.3.peg.1026"/>
<dbReference type="Gene3D" id="3.40.640.10">
    <property type="entry name" value="Type I PLP-dependent aspartate aminotransferase-like (Major domain)"/>
    <property type="match status" value="1"/>
</dbReference>
<dbReference type="EMBL" id="JRXE01000005">
    <property type="protein sequence ID" value="KOC91558.1"/>
    <property type="molecule type" value="Genomic_DNA"/>
</dbReference>
<evidence type="ECO:0000313" key="8">
    <source>
        <dbReference type="EMBL" id="KOC94490.1"/>
    </source>
</evidence>
<dbReference type="PROSITE" id="PS50949">
    <property type="entry name" value="HTH_GNTR"/>
    <property type="match status" value="1"/>
</dbReference>
<evidence type="ECO:0000256" key="5">
    <source>
        <dbReference type="ARBA" id="ARBA00023163"/>
    </source>
</evidence>
<proteinExistence type="inferred from homology"/>
<dbReference type="RefSeq" id="WP_052898121.1">
    <property type="nucleotide sequence ID" value="NZ_JRXE01000005.1"/>
</dbReference>
<dbReference type="InterPro" id="IPR015424">
    <property type="entry name" value="PyrdxlP-dep_Trfase"/>
</dbReference>
<evidence type="ECO:0000256" key="2">
    <source>
        <dbReference type="ARBA" id="ARBA00022898"/>
    </source>
</evidence>
<dbReference type="Pfam" id="PF00392">
    <property type="entry name" value="GntR"/>
    <property type="match status" value="1"/>
</dbReference>
<protein>
    <submittedName>
        <fullName evidence="7">GntR family transcriptional regulator</fullName>
    </submittedName>
</protein>
<dbReference type="GO" id="GO:0003677">
    <property type="term" value="F:DNA binding"/>
    <property type="evidence" value="ECO:0007669"/>
    <property type="project" value="UniProtKB-KW"/>
</dbReference>
<dbReference type="SUPFAM" id="SSF53383">
    <property type="entry name" value="PLP-dependent transferases"/>
    <property type="match status" value="1"/>
</dbReference>
<reference evidence="9 10" key="1">
    <citation type="journal article" date="2015" name="Int. J. Syst. Evol. Microbiol.">
        <title>Erwinia iniecta sp. nov., isolated from Russian wheat aphids (Diuraphis noxia).</title>
        <authorList>
            <person name="Campillo T."/>
            <person name="Luna E."/>
            <person name="Portier P."/>
            <person name="Fischer-Le Saux M."/>
            <person name="Lapitan N."/>
            <person name="Tisserat N.A."/>
            <person name="Leach J.E."/>
        </authorList>
    </citation>
    <scope>NUCLEOTIDE SEQUENCE [LARGE SCALE GENOMIC DNA]</scope>
    <source>
        <strain evidence="7 10">B120</strain>
        <strain evidence="8 9">B149</strain>
    </source>
</reference>
<keyword evidence="10" id="KW-1185">Reference proteome</keyword>
<dbReference type="CDD" id="cd00609">
    <property type="entry name" value="AAT_like"/>
    <property type="match status" value="1"/>
</dbReference>
<dbReference type="EMBL" id="JRXF01000005">
    <property type="protein sequence ID" value="KOC94490.1"/>
    <property type="molecule type" value="Genomic_DNA"/>
</dbReference>
<evidence type="ECO:0000256" key="1">
    <source>
        <dbReference type="ARBA" id="ARBA00005384"/>
    </source>
</evidence>
<dbReference type="SMART" id="SM00345">
    <property type="entry name" value="HTH_GNTR"/>
    <property type="match status" value="1"/>
</dbReference>
<accession>A0A0L7T856</accession>
<dbReference type="STRING" id="1560201.NG42_04760"/>
<evidence type="ECO:0000313" key="7">
    <source>
        <dbReference type="EMBL" id="KOC91558.1"/>
    </source>
</evidence>
<dbReference type="InterPro" id="IPR036388">
    <property type="entry name" value="WH-like_DNA-bd_sf"/>
</dbReference>
<dbReference type="SUPFAM" id="SSF46785">
    <property type="entry name" value="Winged helix' DNA-binding domain"/>
    <property type="match status" value="1"/>
</dbReference>
<dbReference type="Gene3D" id="1.10.10.10">
    <property type="entry name" value="Winged helix-like DNA-binding domain superfamily/Winged helix DNA-binding domain"/>
    <property type="match status" value="1"/>
</dbReference>
<keyword evidence="5" id="KW-0804">Transcription</keyword>
<evidence type="ECO:0000256" key="4">
    <source>
        <dbReference type="ARBA" id="ARBA00023125"/>
    </source>
</evidence>